<dbReference type="EMBL" id="LAZR01060450">
    <property type="protein sequence ID" value="KKK65640.1"/>
    <property type="molecule type" value="Genomic_DNA"/>
</dbReference>
<evidence type="ECO:0000313" key="1">
    <source>
        <dbReference type="EMBL" id="KKK65640.1"/>
    </source>
</evidence>
<sequence>MPNDNIFDEVLGDVKTIMLEIRSGIRKQYKNVKPFGVKQLTPKQQVEQYRASGYDIFKQIAQTEGVDKATDYRDKMERMQEQEARRFTDARPS</sequence>
<proteinExistence type="predicted"/>
<reference evidence="1" key="1">
    <citation type="journal article" date="2015" name="Nature">
        <title>Complex archaea that bridge the gap between prokaryotes and eukaryotes.</title>
        <authorList>
            <person name="Spang A."/>
            <person name="Saw J.H."/>
            <person name="Jorgensen S.L."/>
            <person name="Zaremba-Niedzwiedzka K."/>
            <person name="Martijn J."/>
            <person name="Lind A.E."/>
            <person name="van Eijk R."/>
            <person name="Schleper C."/>
            <person name="Guy L."/>
            <person name="Ettema T.J."/>
        </authorList>
    </citation>
    <scope>NUCLEOTIDE SEQUENCE</scope>
</reference>
<organism evidence="1">
    <name type="scientific">marine sediment metagenome</name>
    <dbReference type="NCBI Taxonomy" id="412755"/>
    <lineage>
        <taxon>unclassified sequences</taxon>
        <taxon>metagenomes</taxon>
        <taxon>ecological metagenomes</taxon>
    </lineage>
</organism>
<accession>A0A0F8XWJ6</accession>
<comment type="caution">
    <text evidence="1">The sequence shown here is derived from an EMBL/GenBank/DDBJ whole genome shotgun (WGS) entry which is preliminary data.</text>
</comment>
<name>A0A0F8XWJ6_9ZZZZ</name>
<gene>
    <name evidence="1" type="ORF">LCGC14_2972110</name>
</gene>
<protein>
    <submittedName>
        <fullName evidence="1">Uncharacterized protein</fullName>
    </submittedName>
</protein>
<dbReference type="AlphaFoldDB" id="A0A0F8XWJ6"/>